<dbReference type="Proteomes" id="UP001164539">
    <property type="component" value="Chromosome 12"/>
</dbReference>
<protein>
    <submittedName>
        <fullName evidence="1">Polyadenylation and cleavage factor-like 4-like</fullName>
    </submittedName>
</protein>
<evidence type="ECO:0000313" key="1">
    <source>
        <dbReference type="EMBL" id="KAJ4705134.1"/>
    </source>
</evidence>
<accession>A0ACC1X1T9</accession>
<comment type="caution">
    <text evidence="1">The sequence shown here is derived from an EMBL/GenBank/DDBJ whole genome shotgun (WGS) entry which is preliminary data.</text>
</comment>
<sequence>MEMENPRRPFDRSREPGLVKKPRLTEDPTRPFTQRSAVAPRYTRTGDSIARDLELDDRAGGAYQPQQPHQELVNQYKTALTELTFNSKPIITNLTIIAGENVHAAKAIAATVCANILEVPSEQKLPSLYLLDSIVKNIGRDYIKYFAARLPEVFCKAYRQVDASVHQSMRHLFGTWKGVFPSLTLQMIEKELGFTPMVNGSASGATASRPDPQAQRPQHSIHVNPKYLERQRLQQSSRTKGLVNDMTTAVASSTISAERPDGAASMTASRPWDPTAKLHHSHRDALSEPIREKNNGGAYGDYDYGSDLSQTTGLGTGRTTGRISDQVHEKPWYGTSSNITESIPGQRNGFNVKQGIPNYSAPKSANAASRLQQTQNIASRSSSGMSTSWKNSEEEEFMWDMHSRLSDQDAASISTKSRKDWTLDGPEKLEFDNHQQKALSVHDVSSNFDRETSSDSLSTEQKDQGSYGQRLTSPWRLKDSTEGYSATLGGLPSSSSSSLARMGGRPPVGSSHIVASGFGTVASSTLGSTGTLGQQRFQSAGAGSPSGLSPMHRRSPSPSVPVHHPRQNLQNLAEQDYPHAHPLSRPDLKTSPFSGSMNPGLHGHSTKDSLSILPSSSQLGNFQKVQPQDLKGSSPAMTFQLNRQSQRPLLPQISNFGTSAREAVSDHSNPLDADASGQSGTSSLLAAVLKSGILNSSIPDGLANQAVQDVGQMPSQSDIQPPLPSGPPPSLVTSSGRAGSGSLSGSAFHDESSATIDSSQRKVEQPTLPPGPPPSSLPSSVSVQTSNVESKTANPISSLLSSLVAKGLISASKTESPSPSLTEPQMPRQMKNDSLDVSSSSHAPVSSVPNSSTIPPSTVDEASFPEPATESSVALPEVTTTEIKSLIGLKFKPDVIREFHQSVIDRQFDDFPHLCSICGLHLKLQERLDRHLEWHTLKKSVLDSVDKASRRWYATSDDWIAGKAGLPLGLESISFIKDSENMIDEGEPVVPADDNQCACILCGELFEDYYSQARDEWMFKGALYMMSPSRDSEVGTVDEDSAKGPIVHANCMSGTSAHDLGLVSSVKVVRFLNFGNDLYILCMLIFRNITQSYL</sequence>
<name>A0ACC1X1T9_MELAZ</name>
<keyword evidence="2" id="KW-1185">Reference proteome</keyword>
<gene>
    <name evidence="1" type="ORF">OWV82_021955</name>
</gene>
<dbReference type="EMBL" id="CM051405">
    <property type="protein sequence ID" value="KAJ4705134.1"/>
    <property type="molecule type" value="Genomic_DNA"/>
</dbReference>
<evidence type="ECO:0000313" key="2">
    <source>
        <dbReference type="Proteomes" id="UP001164539"/>
    </source>
</evidence>
<organism evidence="1 2">
    <name type="scientific">Melia azedarach</name>
    <name type="common">Chinaberry tree</name>
    <dbReference type="NCBI Taxonomy" id="155640"/>
    <lineage>
        <taxon>Eukaryota</taxon>
        <taxon>Viridiplantae</taxon>
        <taxon>Streptophyta</taxon>
        <taxon>Embryophyta</taxon>
        <taxon>Tracheophyta</taxon>
        <taxon>Spermatophyta</taxon>
        <taxon>Magnoliopsida</taxon>
        <taxon>eudicotyledons</taxon>
        <taxon>Gunneridae</taxon>
        <taxon>Pentapetalae</taxon>
        <taxon>rosids</taxon>
        <taxon>malvids</taxon>
        <taxon>Sapindales</taxon>
        <taxon>Meliaceae</taxon>
        <taxon>Melia</taxon>
    </lineage>
</organism>
<proteinExistence type="predicted"/>
<reference evidence="1 2" key="1">
    <citation type="journal article" date="2023" name="Science">
        <title>Complex scaffold remodeling in plant triterpene biosynthesis.</title>
        <authorList>
            <person name="De La Pena R."/>
            <person name="Hodgson H."/>
            <person name="Liu J.C."/>
            <person name="Stephenson M.J."/>
            <person name="Martin A.C."/>
            <person name="Owen C."/>
            <person name="Harkess A."/>
            <person name="Leebens-Mack J."/>
            <person name="Jimenez L.E."/>
            <person name="Osbourn A."/>
            <person name="Sattely E.S."/>
        </authorList>
    </citation>
    <scope>NUCLEOTIDE SEQUENCE [LARGE SCALE GENOMIC DNA]</scope>
    <source>
        <strain evidence="2">cv. JPN11</strain>
        <tissue evidence="1">Leaf</tissue>
    </source>
</reference>